<dbReference type="AlphaFoldDB" id="A0A369C2F6"/>
<gene>
    <name evidence="2" type="ORF">DFQ59_108107</name>
</gene>
<name>A0A369C2F6_9GAMM</name>
<evidence type="ECO:0000313" key="3">
    <source>
        <dbReference type="Proteomes" id="UP000252707"/>
    </source>
</evidence>
<keyword evidence="3" id="KW-1185">Reference proteome</keyword>
<keyword evidence="1" id="KW-1133">Transmembrane helix</keyword>
<keyword evidence="1" id="KW-0812">Transmembrane</keyword>
<dbReference type="EMBL" id="QPJY01000008">
    <property type="protein sequence ID" value="RCX28079.1"/>
    <property type="molecule type" value="Genomic_DNA"/>
</dbReference>
<dbReference type="Proteomes" id="UP000252707">
    <property type="component" value="Unassembled WGS sequence"/>
</dbReference>
<organism evidence="2 3">
    <name type="scientific">Thioalbus denitrificans</name>
    <dbReference type="NCBI Taxonomy" id="547122"/>
    <lineage>
        <taxon>Bacteria</taxon>
        <taxon>Pseudomonadati</taxon>
        <taxon>Pseudomonadota</taxon>
        <taxon>Gammaproteobacteria</taxon>
        <taxon>Chromatiales</taxon>
        <taxon>Ectothiorhodospiraceae</taxon>
        <taxon>Thioalbus</taxon>
    </lineage>
</organism>
<keyword evidence="1" id="KW-0472">Membrane</keyword>
<evidence type="ECO:0000256" key="1">
    <source>
        <dbReference type="SAM" id="Phobius"/>
    </source>
</evidence>
<reference evidence="2 3" key="1">
    <citation type="submission" date="2018-07" db="EMBL/GenBank/DDBJ databases">
        <title>Genomic Encyclopedia of Type Strains, Phase IV (KMG-IV): sequencing the most valuable type-strain genomes for metagenomic binning, comparative biology and taxonomic classification.</title>
        <authorList>
            <person name="Goeker M."/>
        </authorList>
    </citation>
    <scope>NUCLEOTIDE SEQUENCE [LARGE SCALE GENOMIC DNA]</scope>
    <source>
        <strain evidence="2 3">DSM 26407</strain>
    </source>
</reference>
<evidence type="ECO:0000313" key="2">
    <source>
        <dbReference type="EMBL" id="RCX28079.1"/>
    </source>
</evidence>
<protein>
    <submittedName>
        <fullName evidence="2">Uncharacterized protein</fullName>
    </submittedName>
</protein>
<proteinExistence type="predicted"/>
<comment type="caution">
    <text evidence="2">The sequence shown here is derived from an EMBL/GenBank/DDBJ whole genome shotgun (WGS) entry which is preliminary data.</text>
</comment>
<accession>A0A369C2F6</accession>
<sequence length="35" mass="3745">MERYLKRMFWVLTIGAGVLLLNGIAILSGIIPAGG</sequence>
<feature type="transmembrane region" description="Helical" evidence="1">
    <location>
        <begin position="9"/>
        <end position="31"/>
    </location>
</feature>